<dbReference type="EMBL" id="CM042011">
    <property type="protein sequence ID" value="KAI3765446.1"/>
    <property type="molecule type" value="Genomic_DNA"/>
</dbReference>
<evidence type="ECO:0000313" key="2">
    <source>
        <dbReference type="Proteomes" id="UP001055811"/>
    </source>
</evidence>
<reference evidence="1 2" key="2">
    <citation type="journal article" date="2022" name="Mol. Ecol. Resour.">
        <title>The genomes of chicory, endive, great burdock and yacon provide insights into Asteraceae paleo-polyploidization history and plant inulin production.</title>
        <authorList>
            <person name="Fan W."/>
            <person name="Wang S."/>
            <person name="Wang H."/>
            <person name="Wang A."/>
            <person name="Jiang F."/>
            <person name="Liu H."/>
            <person name="Zhao H."/>
            <person name="Xu D."/>
            <person name="Zhang Y."/>
        </authorList>
    </citation>
    <scope>NUCLEOTIDE SEQUENCE [LARGE SCALE GENOMIC DNA]</scope>
    <source>
        <strain evidence="2">cv. Punajuju</strain>
        <tissue evidence="1">Leaves</tissue>
    </source>
</reference>
<evidence type="ECO:0000313" key="1">
    <source>
        <dbReference type="EMBL" id="KAI3765446.1"/>
    </source>
</evidence>
<keyword evidence="2" id="KW-1185">Reference proteome</keyword>
<gene>
    <name evidence="1" type="ORF">L2E82_15479</name>
</gene>
<name>A0ACB9F436_CICIN</name>
<comment type="caution">
    <text evidence="1">The sequence shown here is derived from an EMBL/GenBank/DDBJ whole genome shotgun (WGS) entry which is preliminary data.</text>
</comment>
<reference evidence="2" key="1">
    <citation type="journal article" date="2022" name="Mol. Ecol. Resour.">
        <title>The genomes of chicory, endive, great burdock and yacon provide insights into Asteraceae palaeo-polyploidization history and plant inulin production.</title>
        <authorList>
            <person name="Fan W."/>
            <person name="Wang S."/>
            <person name="Wang H."/>
            <person name="Wang A."/>
            <person name="Jiang F."/>
            <person name="Liu H."/>
            <person name="Zhao H."/>
            <person name="Xu D."/>
            <person name="Zhang Y."/>
        </authorList>
    </citation>
    <scope>NUCLEOTIDE SEQUENCE [LARGE SCALE GENOMIC DNA]</scope>
    <source>
        <strain evidence="2">cv. Punajuju</strain>
    </source>
</reference>
<protein>
    <submittedName>
        <fullName evidence="1">Uncharacterized protein</fullName>
    </submittedName>
</protein>
<dbReference type="Proteomes" id="UP001055811">
    <property type="component" value="Linkage Group LG03"/>
</dbReference>
<sequence>MSSGSRQIGHRRKRVVGCGRGGTVVVRLWIGFDPDRDGTVRDGLRKMVRNMNQHHGDGDIQIWKPRIGVMELILGFIH</sequence>
<accession>A0ACB9F436</accession>
<proteinExistence type="predicted"/>
<organism evidence="1 2">
    <name type="scientific">Cichorium intybus</name>
    <name type="common">Chicory</name>
    <dbReference type="NCBI Taxonomy" id="13427"/>
    <lineage>
        <taxon>Eukaryota</taxon>
        <taxon>Viridiplantae</taxon>
        <taxon>Streptophyta</taxon>
        <taxon>Embryophyta</taxon>
        <taxon>Tracheophyta</taxon>
        <taxon>Spermatophyta</taxon>
        <taxon>Magnoliopsida</taxon>
        <taxon>eudicotyledons</taxon>
        <taxon>Gunneridae</taxon>
        <taxon>Pentapetalae</taxon>
        <taxon>asterids</taxon>
        <taxon>campanulids</taxon>
        <taxon>Asterales</taxon>
        <taxon>Asteraceae</taxon>
        <taxon>Cichorioideae</taxon>
        <taxon>Cichorieae</taxon>
        <taxon>Cichoriinae</taxon>
        <taxon>Cichorium</taxon>
    </lineage>
</organism>